<organism evidence="2">
    <name type="scientific">Eutreptiella gymnastica</name>
    <dbReference type="NCBI Taxonomy" id="73025"/>
    <lineage>
        <taxon>Eukaryota</taxon>
        <taxon>Discoba</taxon>
        <taxon>Euglenozoa</taxon>
        <taxon>Euglenida</taxon>
        <taxon>Spirocuta</taxon>
        <taxon>Euglenophyceae</taxon>
        <taxon>Eutreptiales</taxon>
        <taxon>Eutreptiaceae</taxon>
        <taxon>Eutreptiella</taxon>
    </lineage>
</organism>
<dbReference type="AlphaFoldDB" id="A0A7S4LBW8"/>
<proteinExistence type="predicted"/>
<dbReference type="EMBL" id="HBJA01087266">
    <property type="protein sequence ID" value="CAE0819242.1"/>
    <property type="molecule type" value="Transcribed_RNA"/>
</dbReference>
<feature type="compositionally biased region" description="Basic and acidic residues" evidence="1">
    <location>
        <begin position="92"/>
        <end position="109"/>
    </location>
</feature>
<gene>
    <name evidence="2" type="ORF">EGYM00163_LOCUS30411</name>
</gene>
<evidence type="ECO:0000256" key="1">
    <source>
        <dbReference type="SAM" id="MobiDB-lite"/>
    </source>
</evidence>
<reference evidence="2" key="1">
    <citation type="submission" date="2021-01" db="EMBL/GenBank/DDBJ databases">
        <authorList>
            <person name="Corre E."/>
            <person name="Pelletier E."/>
            <person name="Niang G."/>
            <person name="Scheremetjew M."/>
            <person name="Finn R."/>
            <person name="Kale V."/>
            <person name="Holt S."/>
            <person name="Cochrane G."/>
            <person name="Meng A."/>
            <person name="Brown T."/>
            <person name="Cohen L."/>
        </authorList>
    </citation>
    <scope>NUCLEOTIDE SEQUENCE</scope>
    <source>
        <strain evidence="2">CCMP1594</strain>
    </source>
</reference>
<name>A0A7S4LBW8_9EUGL</name>
<sequence length="139" mass="16020">MKTVKEMVKKTVKKKVTVTKEVERMVFKPVEITLQALVDHNTYESGEATVEGVLFAAAFDEMLSFLNAKKVLKTLRKKKKETDDQAAALKRKREEEHQERQAQLLKQREEYEATNDELLAALKETSDVLKNSKTTVHDR</sequence>
<feature type="region of interest" description="Disordered" evidence="1">
    <location>
        <begin position="77"/>
        <end position="109"/>
    </location>
</feature>
<accession>A0A7S4LBW8</accession>
<protein>
    <submittedName>
        <fullName evidence="2">Uncharacterized protein</fullName>
    </submittedName>
</protein>
<evidence type="ECO:0000313" key="2">
    <source>
        <dbReference type="EMBL" id="CAE0819242.1"/>
    </source>
</evidence>